<dbReference type="Gene3D" id="3.40.50.1000">
    <property type="entry name" value="HAD superfamily/HAD-like"/>
    <property type="match status" value="1"/>
</dbReference>
<dbReference type="InterPro" id="IPR023214">
    <property type="entry name" value="HAD_sf"/>
</dbReference>
<evidence type="ECO:0000313" key="2">
    <source>
        <dbReference type="Proteomes" id="UP000078541"/>
    </source>
</evidence>
<sequence length="90" mass="9969">MVNFSYLSRISEGYQVIALAHKSLNIENCDTVCIKTVVMTSDNMLTALSVAKDCDIVKPGTSVIDESVESDGSHRFISHRAIVNYHHLTK</sequence>
<proteinExistence type="predicted"/>
<evidence type="ECO:0000313" key="1">
    <source>
        <dbReference type="EMBL" id="KYN40532.1"/>
    </source>
</evidence>
<name>A0A195FJU7_9HYME</name>
<reference evidence="1 2" key="1">
    <citation type="submission" date="2016-03" db="EMBL/GenBank/DDBJ databases">
        <title>Trachymyrmex septentrionalis WGS genome.</title>
        <authorList>
            <person name="Nygaard S."/>
            <person name="Hu H."/>
            <person name="Boomsma J."/>
            <person name="Zhang G."/>
        </authorList>
    </citation>
    <scope>NUCLEOTIDE SEQUENCE [LARGE SCALE GENOMIC DNA]</scope>
    <source>
        <strain evidence="1">Tsep2-gDNA-1</strain>
        <tissue evidence="1">Whole body</tissue>
    </source>
</reference>
<organism evidence="1 2">
    <name type="scientific">Trachymyrmex septentrionalis</name>
    <dbReference type="NCBI Taxonomy" id="34720"/>
    <lineage>
        <taxon>Eukaryota</taxon>
        <taxon>Metazoa</taxon>
        <taxon>Ecdysozoa</taxon>
        <taxon>Arthropoda</taxon>
        <taxon>Hexapoda</taxon>
        <taxon>Insecta</taxon>
        <taxon>Pterygota</taxon>
        <taxon>Neoptera</taxon>
        <taxon>Endopterygota</taxon>
        <taxon>Hymenoptera</taxon>
        <taxon>Apocrita</taxon>
        <taxon>Aculeata</taxon>
        <taxon>Formicoidea</taxon>
        <taxon>Formicidae</taxon>
        <taxon>Myrmicinae</taxon>
        <taxon>Trachymyrmex</taxon>
    </lineage>
</organism>
<dbReference type="AlphaFoldDB" id="A0A195FJU7"/>
<dbReference type="EMBL" id="KQ981522">
    <property type="protein sequence ID" value="KYN40532.1"/>
    <property type="molecule type" value="Genomic_DNA"/>
</dbReference>
<keyword evidence="2" id="KW-1185">Reference proteome</keyword>
<gene>
    <name evidence="1" type="ORF">ALC56_04841</name>
</gene>
<dbReference type="STRING" id="34720.A0A195FJU7"/>
<protein>
    <submittedName>
        <fullName evidence="1">Uncharacterized protein</fullName>
    </submittedName>
</protein>
<dbReference type="Proteomes" id="UP000078541">
    <property type="component" value="Unassembled WGS sequence"/>
</dbReference>
<accession>A0A195FJU7</accession>